<keyword evidence="3" id="KW-1185">Reference proteome</keyword>
<dbReference type="AlphaFoldDB" id="A0AA38VCE9"/>
<name>A0AA38VCE9_9PEZI</name>
<feature type="domain" description="Heterokaryon incompatibility" evidence="1">
    <location>
        <begin position="2"/>
        <end position="64"/>
    </location>
</feature>
<protein>
    <recommendedName>
        <fullName evidence="1">Heterokaryon incompatibility domain-containing protein</fullName>
    </recommendedName>
</protein>
<dbReference type="Proteomes" id="UP001174694">
    <property type="component" value="Unassembled WGS sequence"/>
</dbReference>
<evidence type="ECO:0000259" key="1">
    <source>
        <dbReference type="Pfam" id="PF06985"/>
    </source>
</evidence>
<organism evidence="2 3">
    <name type="scientific">Pleurostoma richardsiae</name>
    <dbReference type="NCBI Taxonomy" id="41990"/>
    <lineage>
        <taxon>Eukaryota</taxon>
        <taxon>Fungi</taxon>
        <taxon>Dikarya</taxon>
        <taxon>Ascomycota</taxon>
        <taxon>Pezizomycotina</taxon>
        <taxon>Sordariomycetes</taxon>
        <taxon>Sordariomycetidae</taxon>
        <taxon>Calosphaeriales</taxon>
        <taxon>Pleurostomataceae</taxon>
        <taxon>Pleurostoma</taxon>
    </lineage>
</organism>
<dbReference type="EMBL" id="JANBVO010000034">
    <property type="protein sequence ID" value="KAJ9137481.1"/>
    <property type="molecule type" value="Genomic_DNA"/>
</dbReference>
<dbReference type="InterPro" id="IPR010730">
    <property type="entry name" value="HET"/>
</dbReference>
<comment type="caution">
    <text evidence="2">The sequence shown here is derived from an EMBL/GenBank/DDBJ whole genome shotgun (WGS) entry which is preliminary data.</text>
</comment>
<evidence type="ECO:0000313" key="3">
    <source>
        <dbReference type="Proteomes" id="UP001174694"/>
    </source>
</evidence>
<evidence type="ECO:0000313" key="2">
    <source>
        <dbReference type="EMBL" id="KAJ9137481.1"/>
    </source>
</evidence>
<dbReference type="Pfam" id="PF06985">
    <property type="entry name" value="HET"/>
    <property type="match status" value="1"/>
</dbReference>
<gene>
    <name evidence="2" type="ORF">NKR23_g9084</name>
</gene>
<accession>A0AA38VCE9</accession>
<dbReference type="PANTHER" id="PTHR33112:SF13">
    <property type="entry name" value="HETEROKARYON INCOMPATIBILITY DOMAIN-CONTAINING PROTEIN"/>
    <property type="match status" value="1"/>
</dbReference>
<reference evidence="2" key="1">
    <citation type="submission" date="2022-07" db="EMBL/GenBank/DDBJ databases">
        <title>Fungi with potential for degradation of polypropylene.</title>
        <authorList>
            <person name="Gostincar C."/>
        </authorList>
    </citation>
    <scope>NUCLEOTIDE SEQUENCE</scope>
    <source>
        <strain evidence="2">EXF-13308</strain>
    </source>
</reference>
<dbReference type="PANTHER" id="PTHR33112">
    <property type="entry name" value="DOMAIN PROTEIN, PUTATIVE-RELATED"/>
    <property type="match status" value="1"/>
</dbReference>
<proteinExistence type="predicted"/>
<sequence length="374" mass="41500">MFRDAVTLTRQLGIRWLWIDSMCIVQDDSEDWQRESGRMADIFENALLVIGATSSRNDDGGLFGGCFGIDHALQTNGEDGSLRTEVIWECREGFECESDCAISDRVNRSGTTPKLHGSAVEKPAGRLDQWRMRVEEYSGLQLTYPKDRLPALSGLAKQTLRLRPDVYLAGLWKSSLVADLHWRLLPGSAHATKLDEYIAPSWSWASYPGAVNYIYLSGTAFHGTIDVLDAACTAAGHDATGEVLSGFVVLRGSQIPATLDWAGIPLQELRDGTSAVKLVIDGLDGDKSTERVRFYPDYALWDADEPRTFVPLHSPVFCLRLGQDVLKQHFLVLRSVRHEGRLYERIGLADIRLSVATEAAAVGREWGEATFKII</sequence>